<keyword evidence="1" id="KW-0812">Transmembrane</keyword>
<organism evidence="2 3">
    <name type="scientific">Nelumbo nucifera</name>
    <name type="common">Sacred lotus</name>
    <dbReference type="NCBI Taxonomy" id="4432"/>
    <lineage>
        <taxon>Eukaryota</taxon>
        <taxon>Viridiplantae</taxon>
        <taxon>Streptophyta</taxon>
        <taxon>Embryophyta</taxon>
        <taxon>Tracheophyta</taxon>
        <taxon>Spermatophyta</taxon>
        <taxon>Magnoliopsida</taxon>
        <taxon>Proteales</taxon>
        <taxon>Nelumbonaceae</taxon>
        <taxon>Nelumbo</taxon>
    </lineage>
</organism>
<feature type="transmembrane region" description="Helical" evidence="1">
    <location>
        <begin position="147"/>
        <end position="167"/>
    </location>
</feature>
<evidence type="ECO:0000313" key="3">
    <source>
        <dbReference type="Proteomes" id="UP000607653"/>
    </source>
</evidence>
<evidence type="ECO:0000256" key="1">
    <source>
        <dbReference type="SAM" id="Phobius"/>
    </source>
</evidence>
<comment type="caution">
    <text evidence="2">The sequence shown here is derived from an EMBL/GenBank/DDBJ whole genome shotgun (WGS) entry which is preliminary data.</text>
</comment>
<gene>
    <name evidence="2" type="ORF">HUJ06_026804</name>
</gene>
<evidence type="ECO:0000313" key="2">
    <source>
        <dbReference type="EMBL" id="DAD25340.1"/>
    </source>
</evidence>
<dbReference type="Proteomes" id="UP000607653">
    <property type="component" value="Unassembled WGS sequence"/>
</dbReference>
<keyword evidence="1" id="KW-1133">Transmembrane helix</keyword>
<dbReference type="PANTHER" id="PTHR36743:SF1">
    <property type="entry name" value="OS04G0495300 PROTEIN"/>
    <property type="match status" value="1"/>
</dbReference>
<dbReference type="PANTHER" id="PTHR36743">
    <property type="entry name" value="OS04G0495300 PROTEIN"/>
    <property type="match status" value="1"/>
</dbReference>
<accession>A0A822XYA2</accession>
<name>A0A822XYA2_NELNU</name>
<reference evidence="2 3" key="1">
    <citation type="journal article" date="2020" name="Mol. Biol. Evol.">
        <title>Distinct Expression and Methylation Patterns for Genes with Different Fates following a Single Whole-Genome Duplication in Flowering Plants.</title>
        <authorList>
            <person name="Shi T."/>
            <person name="Rahmani R.S."/>
            <person name="Gugger P.F."/>
            <person name="Wang M."/>
            <person name="Li H."/>
            <person name="Zhang Y."/>
            <person name="Li Z."/>
            <person name="Wang Q."/>
            <person name="Van de Peer Y."/>
            <person name="Marchal K."/>
            <person name="Chen J."/>
        </authorList>
    </citation>
    <scope>NUCLEOTIDE SEQUENCE [LARGE SCALE GENOMIC DNA]</scope>
    <source>
        <tissue evidence="2">Leaf</tissue>
    </source>
</reference>
<dbReference type="AlphaFoldDB" id="A0A822XYA2"/>
<protein>
    <submittedName>
        <fullName evidence="2">Uncharacterized protein</fullName>
    </submittedName>
</protein>
<keyword evidence="1" id="KW-0472">Membrane</keyword>
<proteinExistence type="predicted"/>
<sequence>MGLSASKRVEQALRNSPDFDAACNSVYDECLDLSQHAFSGVRPYQLDGASERLHLNLSTVHPLVKKWVPSPPARTQVHRAFKIVIERSTDHSSDGETLGPSEFKAFAVELFRDAIVSNAGKAVVQTIPIGIAGIAGIGMATRLGKDLVGAVMGVYALGVGAAVYLSLSELIFDHSSNYNS</sequence>
<keyword evidence="3" id="KW-1185">Reference proteome</keyword>
<dbReference type="EMBL" id="DUZY01000001">
    <property type="protein sequence ID" value="DAD25340.1"/>
    <property type="molecule type" value="Genomic_DNA"/>
</dbReference>